<reference evidence="4 6" key="1">
    <citation type="journal article" date="2014" name="BMC Genomics">
        <title>Oil accumulation mechanisms of the oleaginous microalga Chlorella protothecoides revealed through its genome, transcriptomes, and proteomes.</title>
        <authorList>
            <person name="Gao C."/>
            <person name="Wang Y."/>
            <person name="Shen Y."/>
            <person name="Yan D."/>
            <person name="He X."/>
            <person name="Dai J."/>
            <person name="Wu Q."/>
        </authorList>
    </citation>
    <scope>NUCLEOTIDE SEQUENCE [LARGE SCALE GENOMIC DNA]</scope>
    <source>
        <strain evidence="4 6">0710</strain>
    </source>
</reference>
<reference evidence="5" key="3">
    <citation type="submission" date="2018-10" db="EMBL/GenBank/DDBJ databases">
        <authorList>
            <person name="Hovde B."/>
            <person name="Zhang X."/>
        </authorList>
    </citation>
    <scope>NUCLEOTIDE SEQUENCE [LARGE SCALE GENOMIC DNA]</scope>
    <source>
        <strain evidence="5">UTEX 25</strain>
    </source>
</reference>
<dbReference type="GO" id="GO:0051087">
    <property type="term" value="F:protein-folding chaperone binding"/>
    <property type="evidence" value="ECO:0007669"/>
    <property type="project" value="TreeGrafter"/>
</dbReference>
<evidence type="ECO:0000313" key="5">
    <source>
        <dbReference type="EMBL" id="RMZ57315.1"/>
    </source>
</evidence>
<keyword evidence="6" id="KW-1185">Reference proteome</keyword>
<dbReference type="CDD" id="cd23161">
    <property type="entry name" value="Prefoldin_6"/>
    <property type="match status" value="1"/>
</dbReference>
<protein>
    <submittedName>
        <fullName evidence="4">Prefoldin subunit 6</fullName>
    </submittedName>
</protein>
<name>A0A087S9P4_AUXPR</name>
<gene>
    <name evidence="5" type="ORF">APUTEX25_004149</name>
    <name evidence="4" type="ORF">F751_0069</name>
</gene>
<dbReference type="FunFam" id="1.10.287.370:FF:000003">
    <property type="entry name" value="Prefoldin subunit 6"/>
    <property type="match status" value="1"/>
</dbReference>
<dbReference type="SUPFAM" id="SSF46579">
    <property type="entry name" value="Prefoldin"/>
    <property type="match status" value="1"/>
</dbReference>
<dbReference type="PANTHER" id="PTHR21431">
    <property type="entry name" value="PREFOLDIN SUBUNIT 6"/>
    <property type="match status" value="1"/>
</dbReference>
<evidence type="ECO:0000313" key="4">
    <source>
        <dbReference type="EMBL" id="KFM22448.1"/>
    </source>
</evidence>
<proteinExistence type="inferred from homology"/>
<evidence type="ECO:0000256" key="2">
    <source>
        <dbReference type="ARBA" id="ARBA00023186"/>
    </source>
</evidence>
<dbReference type="GO" id="GO:0009409">
    <property type="term" value="P:response to cold"/>
    <property type="evidence" value="ECO:0007669"/>
    <property type="project" value="UniProtKB-ARBA"/>
</dbReference>
<comment type="caution">
    <text evidence="4">The sequence shown here is derived from an EMBL/GenBank/DDBJ whole genome shotgun (WGS) entry which is preliminary data.</text>
</comment>
<dbReference type="GeneID" id="23611460"/>
<dbReference type="Pfam" id="PF01920">
    <property type="entry name" value="Prefoldin_2"/>
    <property type="match status" value="1"/>
</dbReference>
<evidence type="ECO:0000313" key="7">
    <source>
        <dbReference type="Proteomes" id="UP000279271"/>
    </source>
</evidence>
<dbReference type="Proteomes" id="UP000028924">
    <property type="component" value="Unassembled WGS sequence"/>
</dbReference>
<dbReference type="EMBL" id="APJO01000774">
    <property type="protein sequence ID" value="KFM22448.1"/>
    <property type="molecule type" value="Genomic_DNA"/>
</dbReference>
<dbReference type="GO" id="GO:0005737">
    <property type="term" value="C:cytoplasm"/>
    <property type="evidence" value="ECO:0007669"/>
    <property type="project" value="TreeGrafter"/>
</dbReference>
<reference evidence="7" key="2">
    <citation type="journal article" date="2018" name="Algal Res.">
        <title>Characterization of plant carbon substrate utilization by Auxenochlorella protothecoides.</title>
        <authorList>
            <person name="Vogler B.W."/>
            <person name="Starkenburg S.R."/>
            <person name="Sudasinghe N."/>
            <person name="Schambach J.Y."/>
            <person name="Rollin J.A."/>
            <person name="Pattathil S."/>
            <person name="Barry A.N."/>
        </authorList>
    </citation>
    <scope>NUCLEOTIDE SEQUENCE [LARGE SCALE GENOMIC DNA]</scope>
    <source>
        <strain evidence="7">UTEX 25</strain>
    </source>
</reference>
<dbReference type="Proteomes" id="UP000279271">
    <property type="component" value="Unassembled WGS sequence"/>
</dbReference>
<reference evidence="5" key="4">
    <citation type="submission" date="2018-11" db="EMBL/GenBank/DDBJ databases">
        <title>Characterization of plant carbon substrate utilization by Auxenochlorella protothecoides.</title>
        <authorList>
            <person name="Vogler B.W."/>
            <person name="Starkenburg S.R."/>
            <person name="Sudasinghe N."/>
            <person name="Schambach J.Y."/>
            <person name="Rollin J.A."/>
            <person name="Pattathil S."/>
            <person name="Barry A.N."/>
        </authorList>
    </citation>
    <scope>NUCLEOTIDE SEQUENCE [LARGE SCALE GENOMIC DNA]</scope>
    <source>
        <strain evidence="5">UTEX 25</strain>
    </source>
</reference>
<evidence type="ECO:0000313" key="6">
    <source>
        <dbReference type="Proteomes" id="UP000028924"/>
    </source>
</evidence>
<dbReference type="eggNOG" id="KOG3478">
    <property type="taxonomic scope" value="Eukaryota"/>
</dbReference>
<keyword evidence="3" id="KW-0175">Coiled coil</keyword>
<dbReference type="OrthoDB" id="248120at2759"/>
<keyword evidence="2" id="KW-0143">Chaperone</keyword>
<comment type="similarity">
    <text evidence="1">Belongs to the prefoldin subunit beta family.</text>
</comment>
<accession>A0A087S9P4</accession>
<dbReference type="InterPro" id="IPR002777">
    <property type="entry name" value="PFD_beta-like"/>
</dbReference>
<dbReference type="PANTHER" id="PTHR21431:SF0">
    <property type="entry name" value="PREFOLDIN SUBUNIT 6"/>
    <property type="match status" value="1"/>
</dbReference>
<dbReference type="AlphaFoldDB" id="A0A087S9P4"/>
<dbReference type="Gene3D" id="1.10.287.370">
    <property type="match status" value="1"/>
</dbReference>
<feature type="coiled-coil region" evidence="3">
    <location>
        <begin position="75"/>
        <end position="126"/>
    </location>
</feature>
<evidence type="ECO:0000256" key="3">
    <source>
        <dbReference type="SAM" id="Coils"/>
    </source>
</evidence>
<dbReference type="GO" id="GO:0006457">
    <property type="term" value="P:protein folding"/>
    <property type="evidence" value="ECO:0007669"/>
    <property type="project" value="InterPro"/>
</dbReference>
<dbReference type="STRING" id="3075.A0A087S9P4"/>
<dbReference type="RefSeq" id="XP_011399708.1">
    <property type="nucleotide sequence ID" value="XM_011401406.1"/>
</dbReference>
<organism evidence="4 6">
    <name type="scientific">Auxenochlorella protothecoides</name>
    <name type="common">Green microalga</name>
    <name type="synonym">Chlorella protothecoides</name>
    <dbReference type="NCBI Taxonomy" id="3075"/>
    <lineage>
        <taxon>Eukaryota</taxon>
        <taxon>Viridiplantae</taxon>
        <taxon>Chlorophyta</taxon>
        <taxon>core chlorophytes</taxon>
        <taxon>Trebouxiophyceae</taxon>
        <taxon>Chlorellales</taxon>
        <taxon>Chlorellaceae</taxon>
        <taxon>Auxenochlorella</taxon>
    </lineage>
</organism>
<evidence type="ECO:0000256" key="1">
    <source>
        <dbReference type="ARBA" id="ARBA00008045"/>
    </source>
</evidence>
<dbReference type="GO" id="GO:0051131">
    <property type="term" value="P:chaperone-mediated protein complex assembly"/>
    <property type="evidence" value="ECO:0007669"/>
    <property type="project" value="TreeGrafter"/>
</dbReference>
<sequence>MDRANALQRELREEADAFQAIQQDVNKNHNARQQFLQQQNENEMVFKELEISGEEGAVYKLIGPALVRQDALEARANVKKRLEFIASELARLDSQLKALEEKQTRKHNQASMMIKLQQEAQRLQQQAVQTA</sequence>
<dbReference type="GO" id="GO:0051082">
    <property type="term" value="F:unfolded protein binding"/>
    <property type="evidence" value="ECO:0007669"/>
    <property type="project" value="InterPro"/>
</dbReference>
<dbReference type="GO" id="GO:0016272">
    <property type="term" value="C:prefoldin complex"/>
    <property type="evidence" value="ECO:0007669"/>
    <property type="project" value="InterPro"/>
</dbReference>
<dbReference type="EMBL" id="QOKY01000128">
    <property type="protein sequence ID" value="RMZ57315.1"/>
    <property type="molecule type" value="Genomic_DNA"/>
</dbReference>
<dbReference type="InterPro" id="IPR009053">
    <property type="entry name" value="Prefoldin"/>
</dbReference>
<dbReference type="KEGG" id="apro:F751_0069"/>